<keyword evidence="5 6" id="KW-0539">Nucleus</keyword>
<dbReference type="InterPro" id="IPR019775">
    <property type="entry name" value="WD40_repeat_CS"/>
</dbReference>
<dbReference type="PANTHER" id="PTHR17605:SF0">
    <property type="entry name" value="RIBOSOME BIOGENESIS PROTEIN BOP1"/>
    <property type="match status" value="1"/>
</dbReference>
<dbReference type="PROSITE" id="PS51257">
    <property type="entry name" value="PROKAR_LIPOPROTEIN"/>
    <property type="match status" value="1"/>
</dbReference>
<dbReference type="GO" id="GO:0030687">
    <property type="term" value="C:preribosome, large subunit precursor"/>
    <property type="evidence" value="ECO:0007669"/>
    <property type="project" value="UniProtKB-UniRule"/>
</dbReference>
<feature type="region of interest" description="Disordered" evidence="8">
    <location>
        <begin position="59"/>
        <end position="181"/>
    </location>
</feature>
<keyword evidence="1 6" id="KW-0690">Ribosome biogenesis</keyword>
<dbReference type="PROSITE" id="PS00678">
    <property type="entry name" value="WD_REPEATS_1"/>
    <property type="match status" value="1"/>
</dbReference>
<sequence length="877" mass="98716">MYTKIYVLIYYSFVACPRPLGASHRLRAPAPTTHYRCSSQREIFPACIAISRYLKPMAKQDKNATAAKSVSEGLKKRKPEDSEDVVEDEFEVTGMLDLGEDDDDESDDENDTNAAENGENAAQESENEEGDSEESGEDEDDDEDDEEAELNRLLAAEEGSESESGSESGSESDQSEPNSLHDRLSGVTLKTIDTEDDQAVHTRFSDGRPRIIKPEIDPVYDSDDSDAENFNTIGNVPLSAYEEMPHIGYDINGKRIMRPAKGSALDQLLEQIDLPEGWTGLLDQNTGELLNLSKEELELIRKIQNNENTDLSIDPYEPMIEWFTLKTEVMPLSAAPEPKRRFMPSKHEAKRVMKIVRAIREGKIVPPSKAQEQRDEEQKNFDLWEQEDNVPDHVMNLRAPKLPPPLNDESYNPPEEYLFDNEEKERWLATDPADRETLFIPAKYLALRKVPGYAESVRERFERCLDLYLAPRVRHNKLNIDPESLIPELPSPKDLRPFPIKCSTVFQGHTGRVRTLSVDPLGLWLATGSDDGSVRFWEVLTGRQVYMVQAIDTEENPEDKIDALEWHPDTSTPLVAVAAAERVLLITPPIFGFDFENNARVKVEAGWGYATFGSKRKDTEINVNSDDEGTGETQAEPKAEVAKWYTPSASQQQDGISAVIECKKAIKKLAWHRKGDYFVTVSPEAKNSAVLIHQLSKHLSQLPFRKAKGTLVDAVFHPTKPHLFVSSQRAIRVYDLAQQVLVKKLQPGARMLSGIDIHPRGDHLLASSYDKRVLWHDLDLSATPYKTLRYHERAVRLVRFHKGKLPLFASASDDGSIHVFHGTVYDDYMTNPLLVPLKKLTGHKVTASIGVLALAWHPKEAWLFSAGADGTARLWTT</sequence>
<dbReference type="GO" id="GO:0070545">
    <property type="term" value="C:PeBoW complex"/>
    <property type="evidence" value="ECO:0007669"/>
    <property type="project" value="TreeGrafter"/>
</dbReference>
<evidence type="ECO:0000259" key="9">
    <source>
        <dbReference type="SMART" id="SM01035"/>
    </source>
</evidence>
<evidence type="ECO:0000256" key="7">
    <source>
        <dbReference type="PROSITE-ProRule" id="PRU00221"/>
    </source>
</evidence>
<dbReference type="PROSITE" id="PS50082">
    <property type="entry name" value="WD_REPEATS_2"/>
    <property type="match status" value="2"/>
</dbReference>
<evidence type="ECO:0000313" key="10">
    <source>
        <dbReference type="EMBL" id="QBM89386.1"/>
    </source>
</evidence>
<keyword evidence="4" id="KW-0677">Repeat</keyword>
<keyword evidence="2 6" id="KW-0698">rRNA processing</keyword>
<dbReference type="Pfam" id="PF08145">
    <property type="entry name" value="BOP1NT"/>
    <property type="match status" value="1"/>
</dbReference>
<reference evidence="11" key="1">
    <citation type="submission" date="2019-03" db="EMBL/GenBank/DDBJ databases">
        <title>Snf2 controls pulcherriminic acid biosynthesis and connects pigmentation and antifungal activity of the yeast Metschnikowia pulcherrima.</title>
        <authorList>
            <person name="Gore-Lloyd D."/>
            <person name="Sumann I."/>
            <person name="Brachmann A.O."/>
            <person name="Schneeberger K."/>
            <person name="Ortiz-Merino R.A."/>
            <person name="Moreno-Beltran M."/>
            <person name="Schlaefli M."/>
            <person name="Kirner P."/>
            <person name="Santos Kron A."/>
            <person name="Wolfe K.H."/>
            <person name="Piel J."/>
            <person name="Ahrens C.H."/>
            <person name="Henk D."/>
            <person name="Freimoser F.M."/>
        </authorList>
    </citation>
    <scope>NUCLEOTIDE SEQUENCE [LARGE SCALE GENOMIC DNA]</scope>
    <source>
        <strain evidence="11">APC 1.2</strain>
    </source>
</reference>
<gene>
    <name evidence="10" type="primary">MPUL0D04570</name>
    <name evidence="6" type="synonym">ERB1</name>
    <name evidence="10" type="ORF">METSCH_D04570</name>
</gene>
<dbReference type="SMART" id="SM01035">
    <property type="entry name" value="BOP1NT"/>
    <property type="match status" value="1"/>
</dbReference>
<organism evidence="10 11">
    <name type="scientific">Metschnikowia aff. pulcherrima</name>
    <dbReference type="NCBI Taxonomy" id="2163413"/>
    <lineage>
        <taxon>Eukaryota</taxon>
        <taxon>Fungi</taxon>
        <taxon>Dikarya</taxon>
        <taxon>Ascomycota</taxon>
        <taxon>Saccharomycotina</taxon>
        <taxon>Pichiomycetes</taxon>
        <taxon>Metschnikowiaceae</taxon>
        <taxon>Metschnikowia</taxon>
    </lineage>
</organism>
<comment type="subunit">
    <text evidence="6">Component of the NOP7 complex, composed of ERB1, NOP7 and YTM1. Within the NOP7 complex ERB1 appears to interact directly with NOP7 and YTM1. The NOP7 complex also associates with the 66S pre-ribosome.</text>
</comment>
<name>A0A4P6XSM6_9ASCO</name>
<evidence type="ECO:0000313" key="11">
    <source>
        <dbReference type="Proteomes" id="UP000292447"/>
    </source>
</evidence>
<dbReference type="GO" id="GO:0000466">
    <property type="term" value="P:maturation of 5.8S rRNA from tricistronic rRNA transcript (SSU-rRNA, 5.8S rRNA, LSU-rRNA)"/>
    <property type="evidence" value="ECO:0007669"/>
    <property type="project" value="UniProtKB-UniRule"/>
</dbReference>
<dbReference type="GO" id="GO:0005654">
    <property type="term" value="C:nucleoplasm"/>
    <property type="evidence" value="ECO:0007669"/>
    <property type="project" value="UniProtKB-SubCell"/>
</dbReference>
<evidence type="ECO:0000256" key="3">
    <source>
        <dbReference type="ARBA" id="ARBA00022574"/>
    </source>
</evidence>
<dbReference type="FunFam" id="2.130.10.10:FF:000061">
    <property type="entry name" value="Ribosome biogenesis protein BOP1 homolog"/>
    <property type="match status" value="1"/>
</dbReference>
<accession>A0A4P6XSM6</accession>
<feature type="repeat" description="WD" evidence="7">
    <location>
        <begin position="506"/>
        <end position="547"/>
    </location>
</feature>
<dbReference type="InterPro" id="IPR012953">
    <property type="entry name" value="BOP1_N_dom"/>
</dbReference>
<dbReference type="SUPFAM" id="SSF50978">
    <property type="entry name" value="WD40 repeat-like"/>
    <property type="match status" value="1"/>
</dbReference>
<proteinExistence type="inferred from homology"/>
<dbReference type="InterPro" id="IPR036322">
    <property type="entry name" value="WD40_repeat_dom_sf"/>
</dbReference>
<dbReference type="InterPro" id="IPR015943">
    <property type="entry name" value="WD40/YVTN_repeat-like_dom_sf"/>
</dbReference>
<dbReference type="Pfam" id="PF00400">
    <property type="entry name" value="WD40"/>
    <property type="match status" value="2"/>
</dbReference>
<feature type="compositionally biased region" description="Acidic residues" evidence="8">
    <location>
        <begin position="125"/>
        <end position="148"/>
    </location>
</feature>
<dbReference type="GO" id="GO:0000463">
    <property type="term" value="P:maturation of LSU-rRNA from tricistronic rRNA transcript (SSU-rRNA, 5.8S rRNA, LSU-rRNA)"/>
    <property type="evidence" value="ECO:0007669"/>
    <property type="project" value="UniProtKB-UniRule"/>
</dbReference>
<feature type="compositionally biased region" description="Acidic residues" evidence="8">
    <location>
        <begin position="98"/>
        <end position="111"/>
    </location>
</feature>
<dbReference type="AlphaFoldDB" id="A0A4P6XSM6"/>
<keyword evidence="3 7" id="KW-0853">WD repeat</keyword>
<evidence type="ECO:0000256" key="6">
    <source>
        <dbReference type="HAMAP-Rule" id="MF_03027"/>
    </source>
</evidence>
<dbReference type="EMBL" id="CP034459">
    <property type="protein sequence ID" value="QBM89386.1"/>
    <property type="molecule type" value="Genomic_DNA"/>
</dbReference>
<dbReference type="SMART" id="SM00320">
    <property type="entry name" value="WD40"/>
    <property type="match status" value="6"/>
</dbReference>
<evidence type="ECO:0000256" key="8">
    <source>
        <dbReference type="SAM" id="MobiDB-lite"/>
    </source>
</evidence>
<feature type="compositionally biased region" description="Acidic residues" evidence="8">
    <location>
        <begin position="81"/>
        <end position="91"/>
    </location>
</feature>
<keyword evidence="11" id="KW-1185">Reference proteome</keyword>
<feature type="compositionally biased region" description="Low complexity" evidence="8">
    <location>
        <begin position="112"/>
        <end position="124"/>
    </location>
</feature>
<dbReference type="Gene3D" id="2.130.10.10">
    <property type="entry name" value="YVTN repeat-like/Quinoprotein amine dehydrogenase"/>
    <property type="match status" value="1"/>
</dbReference>
<feature type="domain" description="BOP1 N-terminal" evidence="9">
    <location>
        <begin position="241"/>
        <end position="499"/>
    </location>
</feature>
<dbReference type="InterPro" id="IPR028598">
    <property type="entry name" value="BOP1/Erb1"/>
</dbReference>
<comment type="function">
    <text evidence="6">Component of the NOP7 complex, which is required for maturation of the 25S and 5.8S ribosomal RNAs and formation of the 60S ribosome.</text>
</comment>
<dbReference type="Proteomes" id="UP000292447">
    <property type="component" value="Chromosome IV"/>
</dbReference>
<evidence type="ECO:0000256" key="5">
    <source>
        <dbReference type="ARBA" id="ARBA00023242"/>
    </source>
</evidence>
<feature type="repeat" description="WD" evidence="7">
    <location>
        <begin position="851"/>
        <end position="877"/>
    </location>
</feature>
<dbReference type="PANTHER" id="PTHR17605">
    <property type="entry name" value="RIBOSOME BIOGENESIS PROTEIN BOP1 BLOCK OF PROLIFERATION 1 PROTEIN"/>
    <property type="match status" value="1"/>
</dbReference>
<dbReference type="PROSITE" id="PS50294">
    <property type="entry name" value="WD_REPEATS_REGION"/>
    <property type="match status" value="2"/>
</dbReference>
<comment type="subcellular location">
    <subcellularLocation>
        <location evidence="6">Nucleus</location>
        <location evidence="6">Nucleolus</location>
    </subcellularLocation>
    <subcellularLocation>
        <location evidence="6">Nucleus</location>
        <location evidence="6">Nucleoplasm</location>
    </subcellularLocation>
</comment>
<protein>
    <recommendedName>
        <fullName evidence="6">Ribosome biogenesis protein ERB1</fullName>
    </recommendedName>
    <alternativeName>
        <fullName evidence="6">Eukaryotic ribosome biogenesis protein 1</fullName>
    </alternativeName>
</protein>
<dbReference type="HAMAP" id="MF_03027">
    <property type="entry name" value="BOP1"/>
    <property type="match status" value="1"/>
</dbReference>
<dbReference type="GO" id="GO:0043021">
    <property type="term" value="F:ribonucleoprotein complex binding"/>
    <property type="evidence" value="ECO:0007669"/>
    <property type="project" value="UniProtKB-UniRule"/>
</dbReference>
<feature type="compositionally biased region" description="Low complexity" evidence="8">
    <location>
        <begin position="151"/>
        <end position="172"/>
    </location>
</feature>
<evidence type="ECO:0000256" key="1">
    <source>
        <dbReference type="ARBA" id="ARBA00022517"/>
    </source>
</evidence>
<evidence type="ECO:0000256" key="2">
    <source>
        <dbReference type="ARBA" id="ARBA00022552"/>
    </source>
</evidence>
<dbReference type="STRING" id="2163413.A0A4P6XSM6"/>
<comment type="similarity">
    <text evidence="6">Belongs to the WD repeat BOP1/ERB1 family.</text>
</comment>
<dbReference type="InterPro" id="IPR001680">
    <property type="entry name" value="WD40_rpt"/>
</dbReference>
<evidence type="ECO:0000256" key="4">
    <source>
        <dbReference type="ARBA" id="ARBA00022737"/>
    </source>
</evidence>